<keyword evidence="9 12" id="KW-0949">S-adenosyl-L-methionine</keyword>
<evidence type="ECO:0000259" key="13">
    <source>
        <dbReference type="Pfam" id="PF04452"/>
    </source>
</evidence>
<dbReference type="InterPro" id="IPR046887">
    <property type="entry name" value="RsmE_PUA-like"/>
</dbReference>
<dbReference type="AlphaFoldDB" id="A0A542XCP0"/>
<dbReference type="NCBIfam" id="TIGR00046">
    <property type="entry name" value="RsmE family RNA methyltransferase"/>
    <property type="match status" value="1"/>
</dbReference>
<accession>A0A542XCP0</accession>
<dbReference type="RefSeq" id="WP_142005562.1">
    <property type="nucleotide sequence ID" value="NZ_CAJTBP010000001.1"/>
</dbReference>
<keyword evidence="7 12" id="KW-0489">Methyltransferase</keyword>
<dbReference type="Proteomes" id="UP000318336">
    <property type="component" value="Unassembled WGS sequence"/>
</dbReference>
<gene>
    <name evidence="15" type="ORF">FB554_1714</name>
</gene>
<dbReference type="Pfam" id="PF04452">
    <property type="entry name" value="Methyltrans_RNA"/>
    <property type="match status" value="1"/>
</dbReference>
<dbReference type="InterPro" id="IPR029026">
    <property type="entry name" value="tRNA_m1G_MTases_N"/>
</dbReference>
<organism evidence="15 16">
    <name type="scientific">Barrientosiimonas humi</name>
    <dbReference type="NCBI Taxonomy" id="999931"/>
    <lineage>
        <taxon>Bacteria</taxon>
        <taxon>Bacillati</taxon>
        <taxon>Actinomycetota</taxon>
        <taxon>Actinomycetes</taxon>
        <taxon>Micrococcales</taxon>
        <taxon>Dermacoccaceae</taxon>
        <taxon>Barrientosiimonas</taxon>
    </lineage>
</organism>
<proteinExistence type="inferred from homology"/>
<evidence type="ECO:0000313" key="16">
    <source>
        <dbReference type="Proteomes" id="UP000318336"/>
    </source>
</evidence>
<evidence type="ECO:0000313" key="15">
    <source>
        <dbReference type="EMBL" id="TQL33564.1"/>
    </source>
</evidence>
<evidence type="ECO:0000256" key="11">
    <source>
        <dbReference type="ARBA" id="ARBA00047944"/>
    </source>
</evidence>
<evidence type="ECO:0000256" key="8">
    <source>
        <dbReference type="ARBA" id="ARBA00022679"/>
    </source>
</evidence>
<dbReference type="CDD" id="cd18084">
    <property type="entry name" value="RsmE-like"/>
    <property type="match status" value="1"/>
</dbReference>
<dbReference type="SUPFAM" id="SSF88697">
    <property type="entry name" value="PUA domain-like"/>
    <property type="match status" value="1"/>
</dbReference>
<dbReference type="GO" id="GO:0070042">
    <property type="term" value="F:rRNA (uridine-N3-)-methyltransferase activity"/>
    <property type="evidence" value="ECO:0007669"/>
    <property type="project" value="TreeGrafter"/>
</dbReference>
<comment type="subcellular location">
    <subcellularLocation>
        <location evidence="1 12">Cytoplasm</location>
    </subcellularLocation>
</comment>
<sequence>MTAPLFHLPYARLADTQPGTRVVLDGAEGRHAATVRRIGVGEQVLLADGTGAVATTTVAEAGRDELVLLVESVDRSPSPATTFVLVQALAKDGRDLQAVEAATELGVDRVLPWQAERSIVRWRGDRAAKAHAKWVSATVAAAKQSRRATVPEVGDVVGLDGLAAVAGDAAATLVLHEEAEQPIGAVELPAAGEVLVVVGPEGGISPAELAALRAAGATDVRLGSTVLRSSTAGPAALAVLLARSRWSGTKDEAAVGGAP</sequence>
<dbReference type="PANTHER" id="PTHR30027">
    <property type="entry name" value="RIBOSOMAL RNA SMALL SUBUNIT METHYLTRANSFERASE E"/>
    <property type="match status" value="1"/>
</dbReference>
<evidence type="ECO:0000256" key="5">
    <source>
        <dbReference type="ARBA" id="ARBA00022490"/>
    </source>
</evidence>
<comment type="similarity">
    <text evidence="2 12">Belongs to the RNA methyltransferase RsmE family.</text>
</comment>
<name>A0A542XCP0_9MICO</name>
<comment type="caution">
    <text evidence="15">The sequence shown here is derived from an EMBL/GenBank/DDBJ whole genome shotgun (WGS) entry which is preliminary data.</text>
</comment>
<evidence type="ECO:0000256" key="7">
    <source>
        <dbReference type="ARBA" id="ARBA00022603"/>
    </source>
</evidence>
<keyword evidence="8 12" id="KW-0808">Transferase</keyword>
<dbReference type="InterPro" id="IPR046886">
    <property type="entry name" value="RsmE_MTase_dom"/>
</dbReference>
<dbReference type="PANTHER" id="PTHR30027:SF3">
    <property type="entry name" value="16S RRNA (URACIL(1498)-N(3))-METHYLTRANSFERASE"/>
    <property type="match status" value="1"/>
</dbReference>
<comment type="catalytic activity">
    <reaction evidence="11 12">
        <text>uridine(1498) in 16S rRNA + S-adenosyl-L-methionine = N(3)-methyluridine(1498) in 16S rRNA + S-adenosyl-L-homocysteine + H(+)</text>
        <dbReference type="Rhea" id="RHEA:42920"/>
        <dbReference type="Rhea" id="RHEA-COMP:10283"/>
        <dbReference type="Rhea" id="RHEA-COMP:10284"/>
        <dbReference type="ChEBI" id="CHEBI:15378"/>
        <dbReference type="ChEBI" id="CHEBI:57856"/>
        <dbReference type="ChEBI" id="CHEBI:59789"/>
        <dbReference type="ChEBI" id="CHEBI:65315"/>
        <dbReference type="ChEBI" id="CHEBI:74502"/>
        <dbReference type="EC" id="2.1.1.193"/>
    </reaction>
</comment>
<evidence type="ECO:0000256" key="12">
    <source>
        <dbReference type="PIRNR" id="PIRNR015601"/>
    </source>
</evidence>
<dbReference type="EMBL" id="VFOK01000001">
    <property type="protein sequence ID" value="TQL33564.1"/>
    <property type="molecule type" value="Genomic_DNA"/>
</dbReference>
<reference evidence="15 16" key="1">
    <citation type="submission" date="2019-06" db="EMBL/GenBank/DDBJ databases">
        <title>Sequencing the genomes of 1000 actinobacteria strains.</title>
        <authorList>
            <person name="Klenk H.-P."/>
        </authorList>
    </citation>
    <scope>NUCLEOTIDE SEQUENCE [LARGE SCALE GENOMIC DNA]</scope>
    <source>
        <strain evidence="15 16">DSM 24617</strain>
    </source>
</reference>
<dbReference type="GO" id="GO:0070475">
    <property type="term" value="P:rRNA base methylation"/>
    <property type="evidence" value="ECO:0007669"/>
    <property type="project" value="TreeGrafter"/>
</dbReference>
<dbReference type="Pfam" id="PF20260">
    <property type="entry name" value="PUA_4"/>
    <property type="match status" value="1"/>
</dbReference>
<dbReference type="PIRSF" id="PIRSF015601">
    <property type="entry name" value="MTase_slr0722"/>
    <property type="match status" value="1"/>
</dbReference>
<evidence type="ECO:0000256" key="1">
    <source>
        <dbReference type="ARBA" id="ARBA00004496"/>
    </source>
</evidence>
<evidence type="ECO:0000256" key="3">
    <source>
        <dbReference type="ARBA" id="ARBA00012328"/>
    </source>
</evidence>
<evidence type="ECO:0000256" key="4">
    <source>
        <dbReference type="ARBA" id="ARBA00013673"/>
    </source>
</evidence>
<dbReference type="OrthoDB" id="9808126at2"/>
<dbReference type="GO" id="GO:0005737">
    <property type="term" value="C:cytoplasm"/>
    <property type="evidence" value="ECO:0007669"/>
    <property type="project" value="UniProtKB-SubCell"/>
</dbReference>
<keyword evidence="16" id="KW-1185">Reference proteome</keyword>
<dbReference type="Gene3D" id="2.40.240.20">
    <property type="entry name" value="Hypothetical PUA domain-like, domain 1"/>
    <property type="match status" value="1"/>
</dbReference>
<dbReference type="InterPro" id="IPR015947">
    <property type="entry name" value="PUA-like_sf"/>
</dbReference>
<dbReference type="SUPFAM" id="SSF75217">
    <property type="entry name" value="alpha/beta knot"/>
    <property type="match status" value="1"/>
</dbReference>
<evidence type="ECO:0000259" key="14">
    <source>
        <dbReference type="Pfam" id="PF20260"/>
    </source>
</evidence>
<dbReference type="EC" id="2.1.1.193" evidence="3 12"/>
<feature type="domain" description="Ribosomal RNA small subunit methyltransferase E PUA-like" evidence="14">
    <location>
        <begin position="24"/>
        <end position="70"/>
    </location>
</feature>
<protein>
    <recommendedName>
        <fullName evidence="4 12">Ribosomal RNA small subunit methyltransferase E</fullName>
        <ecNumber evidence="3 12">2.1.1.193</ecNumber>
    </recommendedName>
</protein>
<evidence type="ECO:0000256" key="9">
    <source>
        <dbReference type="ARBA" id="ARBA00022691"/>
    </source>
</evidence>
<keyword evidence="6 12" id="KW-0698">rRNA processing</keyword>
<comment type="function">
    <text evidence="10 12">Specifically methylates the N3 position of the uracil ring of uridine 1498 (m3U1498) in 16S rRNA. Acts on the fully assembled 30S ribosomal subunit.</text>
</comment>
<dbReference type="InterPro" id="IPR006700">
    <property type="entry name" value="RsmE"/>
</dbReference>
<feature type="domain" description="Ribosomal RNA small subunit methyltransferase E methyltransferase" evidence="13">
    <location>
        <begin position="82"/>
        <end position="240"/>
    </location>
</feature>
<keyword evidence="5 12" id="KW-0963">Cytoplasm</keyword>
<evidence type="ECO:0000256" key="10">
    <source>
        <dbReference type="ARBA" id="ARBA00025699"/>
    </source>
</evidence>
<evidence type="ECO:0000256" key="6">
    <source>
        <dbReference type="ARBA" id="ARBA00022552"/>
    </source>
</evidence>
<dbReference type="NCBIfam" id="NF008693">
    <property type="entry name" value="PRK11713.2-3"/>
    <property type="match status" value="1"/>
</dbReference>
<dbReference type="Gene3D" id="3.40.1280.10">
    <property type="match status" value="1"/>
</dbReference>
<dbReference type="InterPro" id="IPR029028">
    <property type="entry name" value="Alpha/beta_knot_MTases"/>
</dbReference>
<evidence type="ECO:0000256" key="2">
    <source>
        <dbReference type="ARBA" id="ARBA00005528"/>
    </source>
</evidence>